<feature type="compositionally biased region" description="Basic and acidic residues" evidence="7">
    <location>
        <begin position="79"/>
        <end position="97"/>
    </location>
</feature>
<keyword evidence="3" id="KW-0810">Translation regulation</keyword>
<comment type="caution">
    <text evidence="8">The sequence shown here is derived from an EMBL/GenBank/DDBJ whole genome shotgun (WGS) entry which is preliminary data.</text>
</comment>
<evidence type="ECO:0000313" key="8">
    <source>
        <dbReference type="EMBL" id="OGG27422.1"/>
    </source>
</evidence>
<dbReference type="Gene3D" id="3.30.190.20">
    <property type="match status" value="1"/>
</dbReference>
<dbReference type="PANTHER" id="PTHR36427:SF3">
    <property type="entry name" value="LARGE RIBOSOMAL SUBUNIT PROTEIN UL1M"/>
    <property type="match status" value="1"/>
</dbReference>
<dbReference type="InterPro" id="IPR016095">
    <property type="entry name" value="Ribosomal_uL1_3-a/b-sand"/>
</dbReference>
<sequence>MGKIRVAALGSEEEKALHQKQKVRRDEKKARESASRSDHKVHIPGMKGGQRVKAIGTDEAEIEKLAKLAEEVEKDQAEGFKIEDLSQEAEKKEESASRRTKKARARIRSQRYKEAVIKIDHNKQYPVSDALSLLRQISLTRFDGSIELHINTIEKGLRGSVKLPYGSGKKVKITIADGSTIDKLLEKIEKGKIDFDILIAHPQVMGKLARVAKFLGPRGLMPNPKNGTISTEPEKVAGKFKGGEINWKTESDFPIIHQVIGKLSFKDNMLLDNFKALIKSINPIKIKNITLKSTMSPGIKVQIS</sequence>
<feature type="region of interest" description="Disordered" evidence="7">
    <location>
        <begin position="1"/>
        <end position="49"/>
    </location>
</feature>
<dbReference type="InterPro" id="IPR028364">
    <property type="entry name" value="Ribosomal_uL1/biogenesis"/>
</dbReference>
<reference evidence="8 9" key="1">
    <citation type="journal article" date="2016" name="Nat. Commun.">
        <title>Thousands of microbial genomes shed light on interconnected biogeochemical processes in an aquifer system.</title>
        <authorList>
            <person name="Anantharaman K."/>
            <person name="Brown C.T."/>
            <person name="Hug L.A."/>
            <person name="Sharon I."/>
            <person name="Castelle C.J."/>
            <person name="Probst A.J."/>
            <person name="Thomas B.C."/>
            <person name="Singh A."/>
            <person name="Wilkins M.J."/>
            <person name="Karaoz U."/>
            <person name="Brodie E.L."/>
            <person name="Williams K.H."/>
            <person name="Hubbard S.S."/>
            <person name="Banfield J.F."/>
        </authorList>
    </citation>
    <scope>NUCLEOTIDE SEQUENCE [LARGE SCALE GENOMIC DNA]</scope>
</reference>
<feature type="region of interest" description="Disordered" evidence="7">
    <location>
        <begin position="79"/>
        <end position="105"/>
    </location>
</feature>
<dbReference type="PANTHER" id="PTHR36427">
    <property type="entry name" value="54S RIBOSOMAL PROTEIN L1, MITOCHONDRIAL"/>
    <property type="match status" value="1"/>
</dbReference>
<comment type="similarity">
    <text evidence="1 6">Belongs to the universal ribosomal protein uL1 family.</text>
</comment>
<dbReference type="Gene3D" id="3.40.50.790">
    <property type="match status" value="1"/>
</dbReference>
<name>A0A1F6ASC6_9BACT</name>
<evidence type="ECO:0000256" key="5">
    <source>
        <dbReference type="ARBA" id="ARBA00023274"/>
    </source>
</evidence>
<evidence type="ECO:0000256" key="7">
    <source>
        <dbReference type="SAM" id="MobiDB-lite"/>
    </source>
</evidence>
<accession>A0A1F6ASC6</accession>
<keyword evidence="4 6" id="KW-0689">Ribosomal protein</keyword>
<evidence type="ECO:0000256" key="4">
    <source>
        <dbReference type="ARBA" id="ARBA00022980"/>
    </source>
</evidence>
<dbReference type="PROSITE" id="PS01199">
    <property type="entry name" value="RIBOSOMAL_L1"/>
    <property type="match status" value="1"/>
</dbReference>
<dbReference type="InterPro" id="IPR023674">
    <property type="entry name" value="Ribosomal_uL1-like"/>
</dbReference>
<dbReference type="GO" id="GO:1990904">
    <property type="term" value="C:ribonucleoprotein complex"/>
    <property type="evidence" value="ECO:0007669"/>
    <property type="project" value="UniProtKB-KW"/>
</dbReference>
<dbReference type="SUPFAM" id="SSF56808">
    <property type="entry name" value="Ribosomal protein L1"/>
    <property type="match status" value="1"/>
</dbReference>
<gene>
    <name evidence="8" type="ORF">A2960_06515</name>
</gene>
<organism evidence="8 9">
    <name type="scientific">Candidatus Gottesmanbacteria bacterium RIFCSPLOWO2_01_FULL_39_12b</name>
    <dbReference type="NCBI Taxonomy" id="1798388"/>
    <lineage>
        <taxon>Bacteria</taxon>
        <taxon>Candidatus Gottesmaniibacteriota</taxon>
    </lineage>
</organism>
<dbReference type="GO" id="GO:0005840">
    <property type="term" value="C:ribosome"/>
    <property type="evidence" value="ECO:0007669"/>
    <property type="project" value="UniProtKB-KW"/>
</dbReference>
<evidence type="ECO:0000256" key="3">
    <source>
        <dbReference type="ARBA" id="ARBA00022845"/>
    </source>
</evidence>
<dbReference type="GO" id="GO:0006417">
    <property type="term" value="P:regulation of translation"/>
    <property type="evidence" value="ECO:0007669"/>
    <property type="project" value="UniProtKB-KW"/>
</dbReference>
<evidence type="ECO:0000313" key="9">
    <source>
        <dbReference type="Proteomes" id="UP000176609"/>
    </source>
</evidence>
<keyword evidence="2" id="KW-0678">Repressor</keyword>
<feature type="compositionally biased region" description="Basic and acidic residues" evidence="7">
    <location>
        <begin position="24"/>
        <end position="41"/>
    </location>
</feature>
<proteinExistence type="inferred from homology"/>
<dbReference type="CDD" id="cd00403">
    <property type="entry name" value="Ribosomal_L1"/>
    <property type="match status" value="1"/>
</dbReference>
<dbReference type="AlphaFoldDB" id="A0A1F6ASC6"/>
<dbReference type="EMBL" id="MFJR01000002">
    <property type="protein sequence ID" value="OGG27422.1"/>
    <property type="molecule type" value="Genomic_DNA"/>
</dbReference>
<protein>
    <recommendedName>
        <fullName evidence="6">Ribosomal protein</fullName>
    </recommendedName>
</protein>
<dbReference type="Pfam" id="PF00687">
    <property type="entry name" value="Ribosomal_L1"/>
    <property type="match status" value="1"/>
</dbReference>
<evidence type="ECO:0000256" key="6">
    <source>
        <dbReference type="RuleBase" id="RU000659"/>
    </source>
</evidence>
<keyword evidence="5 6" id="KW-0687">Ribonucleoprotein</keyword>
<dbReference type="InterPro" id="IPR023673">
    <property type="entry name" value="Ribosomal_uL1_CS"/>
</dbReference>
<dbReference type="Proteomes" id="UP000176609">
    <property type="component" value="Unassembled WGS sequence"/>
</dbReference>
<evidence type="ECO:0000256" key="2">
    <source>
        <dbReference type="ARBA" id="ARBA00022491"/>
    </source>
</evidence>
<evidence type="ECO:0000256" key="1">
    <source>
        <dbReference type="ARBA" id="ARBA00010531"/>
    </source>
</evidence>